<dbReference type="AlphaFoldDB" id="A0A381Y1X5"/>
<reference evidence="1" key="1">
    <citation type="submission" date="2018-05" db="EMBL/GenBank/DDBJ databases">
        <authorList>
            <person name="Lanie J.A."/>
            <person name="Ng W.-L."/>
            <person name="Kazmierczak K.M."/>
            <person name="Andrzejewski T.M."/>
            <person name="Davidsen T.M."/>
            <person name="Wayne K.J."/>
            <person name="Tettelin H."/>
            <person name="Glass J.I."/>
            <person name="Rusch D."/>
            <person name="Podicherti R."/>
            <person name="Tsui H.-C.T."/>
            <person name="Winkler M.E."/>
        </authorList>
    </citation>
    <scope>NUCLEOTIDE SEQUENCE</scope>
</reference>
<evidence type="ECO:0008006" key="2">
    <source>
        <dbReference type="Google" id="ProtNLM"/>
    </source>
</evidence>
<dbReference type="EMBL" id="UINC01017026">
    <property type="protein sequence ID" value="SVA70417.1"/>
    <property type="molecule type" value="Genomic_DNA"/>
</dbReference>
<accession>A0A381Y1X5</accession>
<proteinExistence type="predicted"/>
<organism evidence="1">
    <name type="scientific">marine metagenome</name>
    <dbReference type="NCBI Taxonomy" id="408172"/>
    <lineage>
        <taxon>unclassified sequences</taxon>
        <taxon>metagenomes</taxon>
        <taxon>ecological metagenomes</taxon>
    </lineage>
</organism>
<protein>
    <recommendedName>
        <fullName evidence="2">SGNH/GDSL hydrolase family protein</fullName>
    </recommendedName>
</protein>
<evidence type="ECO:0000313" key="1">
    <source>
        <dbReference type="EMBL" id="SVA70417.1"/>
    </source>
</evidence>
<gene>
    <name evidence="1" type="ORF">METZ01_LOCUS123271</name>
</gene>
<name>A0A381Y1X5_9ZZZZ</name>
<sequence length="295" mass="34170">MDAYITIYDPDWYGLMNFNKEIPGKEKIFLLGSSSAYAVSATLINEKLEEQGFDFEFYNLADMSDKPQKRLKNIQNILNKDTKLILYGIGIYDFEIFQSKLESTPTETYLLDPHLFFKFSFEELINNNLNEQFPLSPKDRILTLVKYVLRGPDQHYHPFIKFDPTPINDFNTIEKLYGQPRTINSIDVSTKNPQILALNEIISKCQNQGIKLILFTNPNSKLSNQGIANADLQKFEFFMQEISKNDDLDVYFLHNEYSELNIWKDALHIAIHPNAGIFTDDISEILLDELENNAV</sequence>